<evidence type="ECO:0000313" key="1">
    <source>
        <dbReference type="EMBL" id="KAI5657136.1"/>
    </source>
</evidence>
<dbReference type="Proteomes" id="UP001060085">
    <property type="component" value="Linkage Group LG06"/>
</dbReference>
<dbReference type="EMBL" id="CM044706">
    <property type="protein sequence ID" value="KAI5657136.1"/>
    <property type="molecule type" value="Genomic_DNA"/>
</dbReference>
<keyword evidence="2" id="KW-1185">Reference proteome</keyword>
<name>A0ACC0ACA6_CATRO</name>
<sequence length="149" mass="16918">MERYLYLADRVSGQVSSDGKMLESATPPRDIQQVEFIADDDSTSLLEEIPYEKFLPRHPPSHITRLQNDGSRVQEKIEKVENAFDEVLPIGMKLVLVLWYADLYMPCIEPRSKLEDNASINLSVKQHVDGAVNDPEDRCAKKANFTPTV</sequence>
<gene>
    <name evidence="1" type="ORF">M9H77_25929</name>
</gene>
<organism evidence="1 2">
    <name type="scientific">Catharanthus roseus</name>
    <name type="common">Madagascar periwinkle</name>
    <name type="synonym">Vinca rosea</name>
    <dbReference type="NCBI Taxonomy" id="4058"/>
    <lineage>
        <taxon>Eukaryota</taxon>
        <taxon>Viridiplantae</taxon>
        <taxon>Streptophyta</taxon>
        <taxon>Embryophyta</taxon>
        <taxon>Tracheophyta</taxon>
        <taxon>Spermatophyta</taxon>
        <taxon>Magnoliopsida</taxon>
        <taxon>eudicotyledons</taxon>
        <taxon>Gunneridae</taxon>
        <taxon>Pentapetalae</taxon>
        <taxon>asterids</taxon>
        <taxon>lamiids</taxon>
        <taxon>Gentianales</taxon>
        <taxon>Apocynaceae</taxon>
        <taxon>Rauvolfioideae</taxon>
        <taxon>Vinceae</taxon>
        <taxon>Catharanthinae</taxon>
        <taxon>Catharanthus</taxon>
    </lineage>
</organism>
<evidence type="ECO:0000313" key="2">
    <source>
        <dbReference type="Proteomes" id="UP001060085"/>
    </source>
</evidence>
<reference evidence="2" key="1">
    <citation type="journal article" date="2023" name="Nat. Plants">
        <title>Single-cell RNA sequencing provides a high-resolution roadmap for understanding the multicellular compartmentation of specialized metabolism.</title>
        <authorList>
            <person name="Sun S."/>
            <person name="Shen X."/>
            <person name="Li Y."/>
            <person name="Li Y."/>
            <person name="Wang S."/>
            <person name="Li R."/>
            <person name="Zhang H."/>
            <person name="Shen G."/>
            <person name="Guo B."/>
            <person name="Wei J."/>
            <person name="Xu J."/>
            <person name="St-Pierre B."/>
            <person name="Chen S."/>
            <person name="Sun C."/>
        </authorList>
    </citation>
    <scope>NUCLEOTIDE SEQUENCE [LARGE SCALE GENOMIC DNA]</scope>
</reference>
<accession>A0ACC0ACA6</accession>
<comment type="caution">
    <text evidence="1">The sequence shown here is derived from an EMBL/GenBank/DDBJ whole genome shotgun (WGS) entry which is preliminary data.</text>
</comment>
<proteinExistence type="predicted"/>
<protein>
    <submittedName>
        <fullName evidence="1">Uncharacterized protein</fullName>
    </submittedName>
</protein>